<reference evidence="2" key="1">
    <citation type="journal article" date="2021" name="PeerJ">
        <title>Extensive microbial diversity within the chicken gut microbiome revealed by metagenomics and culture.</title>
        <authorList>
            <person name="Gilroy R."/>
            <person name="Ravi A."/>
            <person name="Getino M."/>
            <person name="Pursley I."/>
            <person name="Horton D.L."/>
            <person name="Alikhan N.F."/>
            <person name="Baker D."/>
            <person name="Gharbi K."/>
            <person name="Hall N."/>
            <person name="Watson M."/>
            <person name="Adriaenssens E.M."/>
            <person name="Foster-Nyarko E."/>
            <person name="Jarju S."/>
            <person name="Secka A."/>
            <person name="Antonio M."/>
            <person name="Oren A."/>
            <person name="Chaudhuri R.R."/>
            <person name="La Ragione R."/>
            <person name="Hildebrand F."/>
            <person name="Pallen M.J."/>
        </authorList>
    </citation>
    <scope>NUCLEOTIDE SEQUENCE</scope>
    <source>
        <strain evidence="2">Gambia16-930</strain>
    </source>
</reference>
<evidence type="ECO:0000256" key="1">
    <source>
        <dbReference type="SAM" id="Phobius"/>
    </source>
</evidence>
<feature type="transmembrane region" description="Helical" evidence="1">
    <location>
        <begin position="96"/>
        <end position="115"/>
    </location>
</feature>
<keyword evidence="1" id="KW-0472">Membrane</keyword>
<sequence length="163" mass="18799">MKGKWGYGDWLRECFCILCLLWSLYPLLFIGELPEGASVPKHYNFRGEVDSWGSIRWLYLPPILSFVLYIVLSVLERMPKILNYPVKVTENNREMLYMMAVKMLRAEKVLCMFTMGLVNHVSYSATTGSCESCGWMTGVSVCAIITPALYYTFKMITNGKRYE</sequence>
<evidence type="ECO:0000313" key="3">
    <source>
        <dbReference type="Proteomes" id="UP000824267"/>
    </source>
</evidence>
<reference evidence="2" key="2">
    <citation type="submission" date="2021-04" db="EMBL/GenBank/DDBJ databases">
        <authorList>
            <person name="Gilroy R."/>
        </authorList>
    </citation>
    <scope>NUCLEOTIDE SEQUENCE</scope>
    <source>
        <strain evidence="2">Gambia16-930</strain>
    </source>
</reference>
<comment type="caution">
    <text evidence="2">The sequence shown here is derived from an EMBL/GenBank/DDBJ whole genome shotgun (WGS) entry which is preliminary data.</text>
</comment>
<evidence type="ECO:0000313" key="2">
    <source>
        <dbReference type="EMBL" id="HIW87889.1"/>
    </source>
</evidence>
<feature type="transmembrane region" description="Helical" evidence="1">
    <location>
        <begin position="57"/>
        <end position="75"/>
    </location>
</feature>
<dbReference type="EMBL" id="DXGG01000201">
    <property type="protein sequence ID" value="HIW87889.1"/>
    <property type="molecule type" value="Genomic_DNA"/>
</dbReference>
<gene>
    <name evidence="2" type="ORF">IAC47_06415</name>
</gene>
<organism evidence="2 3">
    <name type="scientific">Candidatus Onthomorpha intestinigallinarum</name>
    <dbReference type="NCBI Taxonomy" id="2840880"/>
    <lineage>
        <taxon>Bacteria</taxon>
        <taxon>Pseudomonadati</taxon>
        <taxon>Bacteroidota</taxon>
        <taxon>Bacteroidia</taxon>
        <taxon>Bacteroidales</taxon>
        <taxon>Candidatus Onthomorpha</taxon>
    </lineage>
</organism>
<keyword evidence="1" id="KW-1133">Transmembrane helix</keyword>
<feature type="transmembrane region" description="Helical" evidence="1">
    <location>
        <begin position="12"/>
        <end position="31"/>
    </location>
</feature>
<keyword evidence="1" id="KW-0812">Transmembrane</keyword>
<name>A0A9D1RHC3_9BACT</name>
<feature type="transmembrane region" description="Helical" evidence="1">
    <location>
        <begin position="135"/>
        <end position="153"/>
    </location>
</feature>
<dbReference type="AlphaFoldDB" id="A0A9D1RHC3"/>
<accession>A0A9D1RHC3</accession>
<protein>
    <submittedName>
        <fullName evidence="2">DUF1648 domain-containing protein</fullName>
    </submittedName>
</protein>
<dbReference type="Proteomes" id="UP000824267">
    <property type="component" value="Unassembled WGS sequence"/>
</dbReference>
<proteinExistence type="predicted"/>